<evidence type="ECO:0008006" key="3">
    <source>
        <dbReference type="Google" id="ProtNLM"/>
    </source>
</evidence>
<keyword evidence="2" id="KW-1185">Reference proteome</keyword>
<organism evidence="1 2">
    <name type="scientific">Pseudoneobacillus rhizosphaerae</name>
    <dbReference type="NCBI Taxonomy" id="2880968"/>
    <lineage>
        <taxon>Bacteria</taxon>
        <taxon>Bacillati</taxon>
        <taxon>Bacillota</taxon>
        <taxon>Bacilli</taxon>
        <taxon>Bacillales</taxon>
        <taxon>Bacillaceae</taxon>
        <taxon>Pseudoneobacillus</taxon>
    </lineage>
</organism>
<sequence length="64" mass="7620">MDENFFNEQLDNLKNGIVSEYFVSKEDFLNFRKVLVKRPDFKHFRGIAQRSGAVVYQYKEVARS</sequence>
<accession>A0A9C7GAJ6</accession>
<protein>
    <recommendedName>
        <fullName evidence="3">Abortive phage infection protein</fullName>
    </recommendedName>
</protein>
<gene>
    <name evidence="1" type="ORF">NEOCIP111885_02319</name>
</gene>
<dbReference type="EMBL" id="CAKJTG010000011">
    <property type="protein sequence ID" value="CAG9608602.1"/>
    <property type="molecule type" value="Genomic_DNA"/>
</dbReference>
<comment type="caution">
    <text evidence="1">The sequence shown here is derived from an EMBL/GenBank/DDBJ whole genome shotgun (WGS) entry which is preliminary data.</text>
</comment>
<dbReference type="RefSeq" id="WP_230496846.1">
    <property type="nucleotide sequence ID" value="NZ_CAKJTG010000011.1"/>
</dbReference>
<name>A0A9C7GAJ6_9BACI</name>
<dbReference type="Proteomes" id="UP000789845">
    <property type="component" value="Unassembled WGS sequence"/>
</dbReference>
<proteinExistence type="predicted"/>
<dbReference type="AlphaFoldDB" id="A0A9C7GAJ6"/>
<evidence type="ECO:0000313" key="2">
    <source>
        <dbReference type="Proteomes" id="UP000789845"/>
    </source>
</evidence>
<reference evidence="1" key="1">
    <citation type="submission" date="2021-10" db="EMBL/GenBank/DDBJ databases">
        <authorList>
            <person name="Criscuolo A."/>
        </authorList>
    </citation>
    <scope>NUCLEOTIDE SEQUENCE</scope>
    <source>
        <strain evidence="1">CIP111885</strain>
    </source>
</reference>
<evidence type="ECO:0000313" key="1">
    <source>
        <dbReference type="EMBL" id="CAG9608602.1"/>
    </source>
</evidence>